<dbReference type="GO" id="GO:0009098">
    <property type="term" value="P:L-leucine biosynthetic process"/>
    <property type="evidence" value="ECO:0007669"/>
    <property type="project" value="TreeGrafter"/>
</dbReference>
<evidence type="ECO:0000256" key="8">
    <source>
        <dbReference type="RuleBase" id="RU004517"/>
    </source>
</evidence>
<feature type="non-terminal residue" evidence="9">
    <location>
        <position position="1"/>
    </location>
</feature>
<evidence type="ECO:0000313" key="9">
    <source>
        <dbReference type="EMBL" id="KAJ6600163.1"/>
    </source>
</evidence>
<dbReference type="Proteomes" id="UP001151699">
    <property type="component" value="Unassembled WGS sequence"/>
</dbReference>
<dbReference type="Gene3D" id="3.20.10.10">
    <property type="entry name" value="D-amino Acid Aminotransferase, subunit A, domain 2"/>
    <property type="match status" value="1"/>
</dbReference>
<comment type="catalytic activity">
    <reaction evidence="8">
        <text>L-leucine + 2-oxoglutarate = 4-methyl-2-oxopentanoate + L-glutamate</text>
        <dbReference type="Rhea" id="RHEA:18321"/>
        <dbReference type="ChEBI" id="CHEBI:16810"/>
        <dbReference type="ChEBI" id="CHEBI:17865"/>
        <dbReference type="ChEBI" id="CHEBI:29985"/>
        <dbReference type="ChEBI" id="CHEBI:57427"/>
        <dbReference type="EC" id="2.6.1.42"/>
    </reaction>
</comment>
<gene>
    <name evidence="9" type="ORF">Bhyg_18013</name>
</gene>
<dbReference type="OrthoDB" id="1732691at2759"/>
<evidence type="ECO:0000313" key="10">
    <source>
        <dbReference type="Proteomes" id="UP001151699"/>
    </source>
</evidence>
<keyword evidence="5 8" id="KW-0100">Branched-chain amino acid biosynthesis</keyword>
<evidence type="ECO:0000256" key="2">
    <source>
        <dbReference type="ARBA" id="ARBA00009320"/>
    </source>
</evidence>
<keyword evidence="10" id="KW-1185">Reference proteome</keyword>
<keyword evidence="3 8" id="KW-0028">Amino-acid biosynthesis</keyword>
<dbReference type="InterPro" id="IPR005786">
    <property type="entry name" value="B_amino_transII"/>
</dbReference>
<dbReference type="InterPro" id="IPR036038">
    <property type="entry name" value="Aminotransferase-like"/>
</dbReference>
<dbReference type="SUPFAM" id="SSF56752">
    <property type="entry name" value="D-aminoacid aminotransferase-like PLP-dependent enzymes"/>
    <property type="match status" value="1"/>
</dbReference>
<comment type="cofactor">
    <cofactor evidence="1 7">
        <name>pyridoxal 5'-phosphate</name>
        <dbReference type="ChEBI" id="CHEBI:597326"/>
    </cofactor>
</comment>
<dbReference type="PROSITE" id="PS00770">
    <property type="entry name" value="AA_TRANSFER_CLASS_4"/>
    <property type="match status" value="1"/>
</dbReference>
<dbReference type="Pfam" id="PF01063">
    <property type="entry name" value="Aminotran_4"/>
    <property type="match status" value="1"/>
</dbReference>
<dbReference type="InterPro" id="IPR001544">
    <property type="entry name" value="Aminotrans_IV"/>
</dbReference>
<dbReference type="GO" id="GO:0009099">
    <property type="term" value="P:L-valine biosynthetic process"/>
    <property type="evidence" value="ECO:0007669"/>
    <property type="project" value="TreeGrafter"/>
</dbReference>
<keyword evidence="8 9" id="KW-0032">Aminotransferase</keyword>
<dbReference type="InterPro" id="IPR043132">
    <property type="entry name" value="BCAT-like_C"/>
</dbReference>
<keyword evidence="4 7" id="KW-0663">Pyridoxal phosphate</keyword>
<comment type="catalytic activity">
    <reaction evidence="8">
        <text>L-valine + 2-oxoglutarate = 3-methyl-2-oxobutanoate + L-glutamate</text>
        <dbReference type="Rhea" id="RHEA:24813"/>
        <dbReference type="ChEBI" id="CHEBI:11851"/>
        <dbReference type="ChEBI" id="CHEBI:16810"/>
        <dbReference type="ChEBI" id="CHEBI:29985"/>
        <dbReference type="ChEBI" id="CHEBI:57762"/>
        <dbReference type="EC" id="2.6.1.42"/>
    </reaction>
</comment>
<comment type="catalytic activity">
    <reaction evidence="8">
        <text>L-isoleucine + 2-oxoglutarate = (S)-3-methyl-2-oxopentanoate + L-glutamate</text>
        <dbReference type="Rhea" id="RHEA:24801"/>
        <dbReference type="ChEBI" id="CHEBI:16810"/>
        <dbReference type="ChEBI" id="CHEBI:29985"/>
        <dbReference type="ChEBI" id="CHEBI:35146"/>
        <dbReference type="ChEBI" id="CHEBI:58045"/>
        <dbReference type="EC" id="2.6.1.42"/>
    </reaction>
</comment>
<evidence type="ECO:0000256" key="3">
    <source>
        <dbReference type="ARBA" id="ARBA00022605"/>
    </source>
</evidence>
<reference evidence="9" key="1">
    <citation type="submission" date="2022-07" db="EMBL/GenBank/DDBJ databases">
        <authorList>
            <person name="Trinca V."/>
            <person name="Uliana J.V.C."/>
            <person name="Torres T.T."/>
            <person name="Ward R.J."/>
            <person name="Monesi N."/>
        </authorList>
    </citation>
    <scope>NUCLEOTIDE SEQUENCE</scope>
    <source>
        <strain evidence="9">HSMRA1968</strain>
        <tissue evidence="9">Whole embryos</tissue>
    </source>
</reference>
<evidence type="ECO:0000256" key="6">
    <source>
        <dbReference type="RuleBase" id="RU004106"/>
    </source>
</evidence>
<name>A0A9Q0MLC4_9DIPT</name>
<dbReference type="GO" id="GO:0004084">
    <property type="term" value="F:branched-chain-amino-acid transaminase activity"/>
    <property type="evidence" value="ECO:0007669"/>
    <property type="project" value="UniProtKB-EC"/>
</dbReference>
<dbReference type="GO" id="GO:0005739">
    <property type="term" value="C:mitochondrion"/>
    <property type="evidence" value="ECO:0007669"/>
    <property type="project" value="TreeGrafter"/>
</dbReference>
<evidence type="ECO:0000256" key="5">
    <source>
        <dbReference type="ARBA" id="ARBA00023304"/>
    </source>
</evidence>
<sequence length="194" mass="22108">YFKADTDGAISLLADPRYTRAWPGGVGDRKMGSNYAPTIHVQREAASRGLQQVLWLYGSDHQLTEVGTMNIFMLWINDQGEKELVTPPLDGLILPGITRDSILRLARQWNTFKVKEEKFTMPQILKLVKEERLLELFGCGTACVVSPVNRIQYMGEDIIIPTVRQHNPVFQQLKTELTDIQYGRKDHPWAVVID</sequence>
<dbReference type="PANTHER" id="PTHR11825:SF44">
    <property type="entry name" value="BRANCHED-CHAIN-AMINO-ACID AMINOTRANSFERASE"/>
    <property type="match status" value="1"/>
</dbReference>
<dbReference type="PANTHER" id="PTHR11825">
    <property type="entry name" value="SUBGROUP IIII AMINOTRANSFERASE"/>
    <property type="match status" value="1"/>
</dbReference>
<dbReference type="EMBL" id="WJQU01006207">
    <property type="protein sequence ID" value="KAJ6600163.1"/>
    <property type="molecule type" value="Genomic_DNA"/>
</dbReference>
<dbReference type="FunFam" id="3.20.10.10:FF:000014">
    <property type="entry name" value="Branched-chain-amino-acid aminotransferase"/>
    <property type="match status" value="1"/>
</dbReference>
<accession>A0A9Q0MLC4</accession>
<evidence type="ECO:0000256" key="7">
    <source>
        <dbReference type="RuleBase" id="RU004516"/>
    </source>
</evidence>
<comment type="similarity">
    <text evidence="2 6">Belongs to the class-IV pyridoxal-phosphate-dependent aminotransferase family.</text>
</comment>
<evidence type="ECO:0000256" key="4">
    <source>
        <dbReference type="ARBA" id="ARBA00022898"/>
    </source>
</evidence>
<protein>
    <recommendedName>
        <fullName evidence="8">Branched-chain-amino-acid aminotransferase</fullName>
        <ecNumber evidence="8">2.6.1.42</ecNumber>
    </recommendedName>
</protein>
<comment type="caution">
    <text evidence="9">The sequence shown here is derived from an EMBL/GenBank/DDBJ whole genome shotgun (WGS) entry which is preliminary data.</text>
</comment>
<dbReference type="AlphaFoldDB" id="A0A9Q0MLC4"/>
<organism evidence="9 10">
    <name type="scientific">Pseudolycoriella hygida</name>
    <dbReference type="NCBI Taxonomy" id="35572"/>
    <lineage>
        <taxon>Eukaryota</taxon>
        <taxon>Metazoa</taxon>
        <taxon>Ecdysozoa</taxon>
        <taxon>Arthropoda</taxon>
        <taxon>Hexapoda</taxon>
        <taxon>Insecta</taxon>
        <taxon>Pterygota</taxon>
        <taxon>Neoptera</taxon>
        <taxon>Endopterygota</taxon>
        <taxon>Diptera</taxon>
        <taxon>Nematocera</taxon>
        <taxon>Sciaroidea</taxon>
        <taxon>Sciaridae</taxon>
        <taxon>Pseudolycoriella</taxon>
    </lineage>
</organism>
<evidence type="ECO:0000256" key="1">
    <source>
        <dbReference type="ARBA" id="ARBA00001933"/>
    </source>
</evidence>
<keyword evidence="8" id="KW-0808">Transferase</keyword>
<proteinExistence type="inferred from homology"/>
<dbReference type="EC" id="2.6.1.42" evidence="8"/>
<dbReference type="InterPro" id="IPR018300">
    <property type="entry name" value="Aminotrans_IV_CS"/>
</dbReference>